<evidence type="ECO:0000313" key="2">
    <source>
        <dbReference type="EMBL" id="KAL0124394.1"/>
    </source>
</evidence>
<dbReference type="AlphaFoldDB" id="A0AAW2GBW2"/>
<sequence>MRERRRFGGVQRIPVTDLSIKIACAKTPTIFGYREISSQSLHKEKVSIHVVRTSPVKTSRYVEDSTVPADPKGETFSKRDPLSDSFFDGGGV</sequence>
<feature type="region of interest" description="Disordered" evidence="1">
    <location>
        <begin position="62"/>
        <end position="92"/>
    </location>
</feature>
<organism evidence="2 3">
    <name type="scientific">Cardiocondyla obscurior</name>
    <dbReference type="NCBI Taxonomy" id="286306"/>
    <lineage>
        <taxon>Eukaryota</taxon>
        <taxon>Metazoa</taxon>
        <taxon>Ecdysozoa</taxon>
        <taxon>Arthropoda</taxon>
        <taxon>Hexapoda</taxon>
        <taxon>Insecta</taxon>
        <taxon>Pterygota</taxon>
        <taxon>Neoptera</taxon>
        <taxon>Endopterygota</taxon>
        <taxon>Hymenoptera</taxon>
        <taxon>Apocrita</taxon>
        <taxon>Aculeata</taxon>
        <taxon>Formicoidea</taxon>
        <taxon>Formicidae</taxon>
        <taxon>Myrmicinae</taxon>
        <taxon>Cardiocondyla</taxon>
    </lineage>
</organism>
<dbReference type="EMBL" id="JADYXP020000005">
    <property type="protein sequence ID" value="KAL0124394.1"/>
    <property type="molecule type" value="Genomic_DNA"/>
</dbReference>
<evidence type="ECO:0000313" key="3">
    <source>
        <dbReference type="Proteomes" id="UP001430953"/>
    </source>
</evidence>
<keyword evidence="3" id="KW-1185">Reference proteome</keyword>
<gene>
    <name evidence="2" type="ORF">PUN28_006315</name>
</gene>
<comment type="caution">
    <text evidence="2">The sequence shown here is derived from an EMBL/GenBank/DDBJ whole genome shotgun (WGS) entry which is preliminary data.</text>
</comment>
<reference evidence="2 3" key="1">
    <citation type="submission" date="2023-03" db="EMBL/GenBank/DDBJ databases">
        <title>High recombination rates correlate with genetic variation in Cardiocondyla obscurior ants.</title>
        <authorList>
            <person name="Errbii M."/>
        </authorList>
    </citation>
    <scope>NUCLEOTIDE SEQUENCE [LARGE SCALE GENOMIC DNA]</scope>
    <source>
        <strain evidence="2">Alpha-2009</strain>
        <tissue evidence="2">Whole body</tissue>
    </source>
</reference>
<proteinExistence type="predicted"/>
<name>A0AAW2GBW2_9HYME</name>
<evidence type="ECO:0000256" key="1">
    <source>
        <dbReference type="SAM" id="MobiDB-lite"/>
    </source>
</evidence>
<accession>A0AAW2GBW2</accession>
<feature type="compositionally biased region" description="Basic and acidic residues" evidence="1">
    <location>
        <begin position="71"/>
        <end position="82"/>
    </location>
</feature>
<dbReference type="Proteomes" id="UP001430953">
    <property type="component" value="Unassembled WGS sequence"/>
</dbReference>
<protein>
    <submittedName>
        <fullName evidence="2">Uncharacterized protein</fullName>
    </submittedName>
</protein>